<dbReference type="AlphaFoldDB" id="A0A5N6X3A7"/>
<sequence length="233" mass="26190">MISDGEAMTITGRPHYAAYFQEVSRQILLGLDFLHRSGIIHCDLQPANITFLSDEVVDLETLLEPPEPSPVRWLEGVKADNSVPEYLFASQRRRGLLDGIETSKLVVKIGDLGGAAFRRQQRPVTPTALRAPELIHRNDWDVGIDIWTLGCLIFELPSNEPLFPLGTFSLTASQIDKEHIFLIEQVLDKNNQAGDTFTKYLTDRLPADFGVQNIERLASFLSGMLQENAQKRM</sequence>
<dbReference type="SUPFAM" id="SSF56112">
    <property type="entry name" value="Protein kinase-like (PK-like)"/>
    <property type="match status" value="1"/>
</dbReference>
<dbReference type="GO" id="GO:0005524">
    <property type="term" value="F:ATP binding"/>
    <property type="evidence" value="ECO:0007669"/>
    <property type="project" value="UniProtKB-KW"/>
</dbReference>
<evidence type="ECO:0000313" key="7">
    <source>
        <dbReference type="EMBL" id="KAE8327707.1"/>
    </source>
</evidence>
<keyword evidence="2" id="KW-0808">Transferase</keyword>
<dbReference type="PROSITE" id="PS50011">
    <property type="entry name" value="PROTEIN_KINASE_DOM"/>
    <property type="match status" value="1"/>
</dbReference>
<dbReference type="Proteomes" id="UP000325945">
    <property type="component" value="Unassembled WGS sequence"/>
</dbReference>
<feature type="domain" description="Protein kinase" evidence="6">
    <location>
        <begin position="1"/>
        <end position="233"/>
    </location>
</feature>
<keyword evidence="4 7" id="KW-0418">Kinase</keyword>
<dbReference type="InterPro" id="IPR000719">
    <property type="entry name" value="Prot_kinase_dom"/>
</dbReference>
<keyword evidence="3" id="KW-0547">Nucleotide-binding</keyword>
<organism evidence="7 8">
    <name type="scientific">Aspergillus sergii</name>
    <dbReference type="NCBI Taxonomy" id="1034303"/>
    <lineage>
        <taxon>Eukaryota</taxon>
        <taxon>Fungi</taxon>
        <taxon>Dikarya</taxon>
        <taxon>Ascomycota</taxon>
        <taxon>Pezizomycotina</taxon>
        <taxon>Eurotiomycetes</taxon>
        <taxon>Eurotiomycetidae</taxon>
        <taxon>Eurotiales</taxon>
        <taxon>Aspergillaceae</taxon>
        <taxon>Aspergillus</taxon>
        <taxon>Aspergillus subgen. Circumdati</taxon>
    </lineage>
</organism>
<evidence type="ECO:0000256" key="5">
    <source>
        <dbReference type="ARBA" id="ARBA00022840"/>
    </source>
</evidence>
<dbReference type="InterPro" id="IPR011009">
    <property type="entry name" value="Kinase-like_dom_sf"/>
</dbReference>
<dbReference type="GO" id="GO:0005634">
    <property type="term" value="C:nucleus"/>
    <property type="evidence" value="ECO:0007669"/>
    <property type="project" value="TreeGrafter"/>
</dbReference>
<accession>A0A5N6X3A7</accession>
<evidence type="ECO:0000256" key="2">
    <source>
        <dbReference type="ARBA" id="ARBA00022679"/>
    </source>
</evidence>
<gene>
    <name evidence="7" type="ORF">BDV39DRAFT_175121</name>
</gene>
<proteinExistence type="predicted"/>
<reference evidence="8" key="1">
    <citation type="submission" date="2019-04" db="EMBL/GenBank/DDBJ databases">
        <title>Friends and foes A comparative genomics studyof 23 Aspergillus species from section Flavi.</title>
        <authorList>
            <consortium name="DOE Joint Genome Institute"/>
            <person name="Kjaerbolling I."/>
            <person name="Vesth T."/>
            <person name="Frisvad J.C."/>
            <person name="Nybo J.L."/>
            <person name="Theobald S."/>
            <person name="Kildgaard S."/>
            <person name="Isbrandt T."/>
            <person name="Kuo A."/>
            <person name="Sato A."/>
            <person name="Lyhne E.K."/>
            <person name="Kogle M.E."/>
            <person name="Wiebenga A."/>
            <person name="Kun R.S."/>
            <person name="Lubbers R.J."/>
            <person name="Makela M.R."/>
            <person name="Barry K."/>
            <person name="Chovatia M."/>
            <person name="Clum A."/>
            <person name="Daum C."/>
            <person name="Haridas S."/>
            <person name="He G."/>
            <person name="LaButti K."/>
            <person name="Lipzen A."/>
            <person name="Mondo S."/>
            <person name="Riley R."/>
            <person name="Salamov A."/>
            <person name="Simmons B.A."/>
            <person name="Magnuson J.K."/>
            <person name="Henrissat B."/>
            <person name="Mortensen U.H."/>
            <person name="Larsen T.O."/>
            <person name="Devries R.P."/>
            <person name="Grigoriev I.V."/>
            <person name="Machida M."/>
            <person name="Baker S.E."/>
            <person name="Andersen M.R."/>
        </authorList>
    </citation>
    <scope>NUCLEOTIDE SEQUENCE [LARGE SCALE GENOMIC DNA]</scope>
    <source>
        <strain evidence="8">CBS 130017</strain>
    </source>
</reference>
<dbReference type="GO" id="GO:0004674">
    <property type="term" value="F:protein serine/threonine kinase activity"/>
    <property type="evidence" value="ECO:0007669"/>
    <property type="project" value="UniProtKB-KW"/>
</dbReference>
<dbReference type="Gene3D" id="1.10.510.10">
    <property type="entry name" value="Transferase(Phosphotransferase) domain 1"/>
    <property type="match status" value="1"/>
</dbReference>
<dbReference type="PANTHER" id="PTHR45646:SF11">
    <property type="entry name" value="SERINE_THREONINE-PROTEIN KINASE DOA"/>
    <property type="match status" value="1"/>
</dbReference>
<evidence type="ECO:0000259" key="6">
    <source>
        <dbReference type="PROSITE" id="PS50011"/>
    </source>
</evidence>
<dbReference type="Pfam" id="PF00069">
    <property type="entry name" value="Pkinase"/>
    <property type="match status" value="1"/>
</dbReference>
<name>A0A5N6X3A7_9EURO</name>
<keyword evidence="1" id="KW-0723">Serine/threonine-protein kinase</keyword>
<keyword evidence="5" id="KW-0067">ATP-binding</keyword>
<dbReference type="InterPro" id="IPR051175">
    <property type="entry name" value="CLK_kinases"/>
</dbReference>
<dbReference type="EMBL" id="ML741790">
    <property type="protein sequence ID" value="KAE8327707.1"/>
    <property type="molecule type" value="Genomic_DNA"/>
</dbReference>
<keyword evidence="8" id="KW-1185">Reference proteome</keyword>
<dbReference type="GO" id="GO:0043484">
    <property type="term" value="P:regulation of RNA splicing"/>
    <property type="evidence" value="ECO:0007669"/>
    <property type="project" value="TreeGrafter"/>
</dbReference>
<dbReference type="PANTHER" id="PTHR45646">
    <property type="entry name" value="SERINE/THREONINE-PROTEIN KINASE DOA-RELATED"/>
    <property type="match status" value="1"/>
</dbReference>
<evidence type="ECO:0000313" key="8">
    <source>
        <dbReference type="Proteomes" id="UP000325945"/>
    </source>
</evidence>
<evidence type="ECO:0000256" key="4">
    <source>
        <dbReference type="ARBA" id="ARBA00022777"/>
    </source>
</evidence>
<evidence type="ECO:0000256" key="3">
    <source>
        <dbReference type="ARBA" id="ARBA00022741"/>
    </source>
</evidence>
<protein>
    <submittedName>
        <fullName evidence="7">Kinase-like domain-containing protein</fullName>
    </submittedName>
</protein>
<evidence type="ECO:0000256" key="1">
    <source>
        <dbReference type="ARBA" id="ARBA00022527"/>
    </source>
</evidence>